<evidence type="ECO:0000313" key="1">
    <source>
        <dbReference type="EMBL" id="QBB71353.1"/>
    </source>
</evidence>
<reference evidence="1 2" key="1">
    <citation type="submission" date="2019-01" db="EMBL/GenBank/DDBJ databases">
        <title>Pseudolysobacter antarctica gen. nov., sp. nov., isolated from Fildes Peninsula, Antarctica.</title>
        <authorList>
            <person name="Wei Z."/>
            <person name="Peng F."/>
        </authorList>
    </citation>
    <scope>NUCLEOTIDE SEQUENCE [LARGE SCALE GENOMIC DNA]</scope>
    <source>
        <strain evidence="1 2">AQ6-296</strain>
    </source>
</reference>
<evidence type="ECO:0000313" key="2">
    <source>
        <dbReference type="Proteomes" id="UP000291562"/>
    </source>
</evidence>
<dbReference type="PANTHER" id="PTHR21192:SF2">
    <property type="entry name" value="NADH DEHYDROGENASE [UBIQUINONE] 1 ALPHA SUBCOMPLEX ASSEMBLY FACTOR 3"/>
    <property type="match status" value="1"/>
</dbReference>
<dbReference type="Pfam" id="PF04430">
    <property type="entry name" value="DUF498"/>
    <property type="match status" value="1"/>
</dbReference>
<dbReference type="RefSeq" id="WP_129834272.1">
    <property type="nucleotide sequence ID" value="NZ_CP035704.1"/>
</dbReference>
<dbReference type="EMBL" id="CP035704">
    <property type="protein sequence ID" value="QBB71353.1"/>
    <property type="molecule type" value="Genomic_DNA"/>
</dbReference>
<dbReference type="AlphaFoldDB" id="A0A411HLH7"/>
<dbReference type="InterPro" id="IPR007523">
    <property type="entry name" value="NDUFAF3/AAMDC"/>
</dbReference>
<dbReference type="Proteomes" id="UP000291562">
    <property type="component" value="Chromosome"/>
</dbReference>
<dbReference type="InterPro" id="IPR036748">
    <property type="entry name" value="MTH938-like_sf"/>
</dbReference>
<name>A0A411HLH7_9GAMM</name>
<sequence length="122" mass="13555">MQLSLNRPEEYLFIRNCRADAITVVDRELHASFILSAERAIEDWPVRTVGELDEKNIAAILELKPEVVLLGTGARIVFPSQAILAQFLQRGIGIEVMDNAAASRTFNVLVSEGRRAVAAFFL</sequence>
<protein>
    <recommendedName>
        <fullName evidence="3">Xcc1710-like domain-containing protein</fullName>
    </recommendedName>
</protein>
<organism evidence="1 2">
    <name type="scientific">Pseudolysobacter antarcticus</name>
    <dbReference type="NCBI Taxonomy" id="2511995"/>
    <lineage>
        <taxon>Bacteria</taxon>
        <taxon>Pseudomonadati</taxon>
        <taxon>Pseudomonadota</taxon>
        <taxon>Gammaproteobacteria</taxon>
        <taxon>Lysobacterales</taxon>
        <taxon>Rhodanobacteraceae</taxon>
        <taxon>Pseudolysobacter</taxon>
    </lineage>
</organism>
<accession>A0A411HLH7</accession>
<dbReference type="SUPFAM" id="SSF64076">
    <property type="entry name" value="MTH938-like"/>
    <property type="match status" value="1"/>
</dbReference>
<evidence type="ECO:0008006" key="3">
    <source>
        <dbReference type="Google" id="ProtNLM"/>
    </source>
</evidence>
<dbReference type="KEGG" id="xbc:ELE36_13880"/>
<gene>
    <name evidence="1" type="ORF">ELE36_13880</name>
</gene>
<dbReference type="Gene3D" id="3.40.1230.10">
    <property type="entry name" value="MTH938-like"/>
    <property type="match status" value="1"/>
</dbReference>
<proteinExistence type="predicted"/>
<dbReference type="OrthoDB" id="9800373at2"/>
<dbReference type="PANTHER" id="PTHR21192">
    <property type="entry name" value="NUCLEAR PROTEIN E3-3"/>
    <property type="match status" value="1"/>
</dbReference>
<keyword evidence="2" id="KW-1185">Reference proteome</keyword>